<protein>
    <recommendedName>
        <fullName evidence="3">Self-protective colicin-like immunity protein</fullName>
    </recommendedName>
</protein>
<sequence length="100" mass="12053">MYNKNDKRRLYWLIDEYLTGKINDVTFCDEFYDSYDLEIVNESFNEVEKIVFYELSQVASRFSQYESDHELDANAFSTSQEVMQKSIETREKLKGCRQIY</sequence>
<dbReference type="OrthoDB" id="1048590at2"/>
<dbReference type="RefSeq" id="WP_133575050.1">
    <property type="nucleotide sequence ID" value="NZ_SNYC01000003.1"/>
</dbReference>
<dbReference type="EMBL" id="SNYC01000003">
    <property type="protein sequence ID" value="TDQ12024.1"/>
    <property type="molecule type" value="Genomic_DNA"/>
</dbReference>
<reference evidence="1 2" key="1">
    <citation type="submission" date="2019-03" db="EMBL/GenBank/DDBJ databases">
        <title>Genomic Encyclopedia of Archaeal and Bacterial Type Strains, Phase II (KMG-II): from individual species to whole genera.</title>
        <authorList>
            <person name="Goeker M."/>
        </authorList>
    </citation>
    <scope>NUCLEOTIDE SEQUENCE [LARGE SCALE GENOMIC DNA]</scope>
    <source>
        <strain evidence="1 2">DSM 19035</strain>
    </source>
</reference>
<organism evidence="1 2">
    <name type="scientific">Pedobacter metabolipauper</name>
    <dbReference type="NCBI Taxonomy" id="425513"/>
    <lineage>
        <taxon>Bacteria</taxon>
        <taxon>Pseudomonadati</taxon>
        <taxon>Bacteroidota</taxon>
        <taxon>Sphingobacteriia</taxon>
        <taxon>Sphingobacteriales</taxon>
        <taxon>Sphingobacteriaceae</taxon>
        <taxon>Pedobacter</taxon>
    </lineage>
</organism>
<keyword evidence="2" id="KW-1185">Reference proteome</keyword>
<dbReference type="Proteomes" id="UP000295620">
    <property type="component" value="Unassembled WGS sequence"/>
</dbReference>
<proteinExistence type="predicted"/>
<accession>A0A4R6SZF3</accession>
<evidence type="ECO:0000313" key="2">
    <source>
        <dbReference type="Proteomes" id="UP000295620"/>
    </source>
</evidence>
<dbReference type="AlphaFoldDB" id="A0A4R6SZF3"/>
<comment type="caution">
    <text evidence="1">The sequence shown here is derived from an EMBL/GenBank/DDBJ whole genome shotgun (WGS) entry which is preliminary data.</text>
</comment>
<gene>
    <name evidence="1" type="ORF">ATK78_1154</name>
</gene>
<name>A0A4R6SZF3_9SPHI</name>
<evidence type="ECO:0000313" key="1">
    <source>
        <dbReference type="EMBL" id="TDQ12024.1"/>
    </source>
</evidence>
<evidence type="ECO:0008006" key="3">
    <source>
        <dbReference type="Google" id="ProtNLM"/>
    </source>
</evidence>